<evidence type="ECO:0000313" key="4">
    <source>
        <dbReference type="EMBL" id="KAG5461952.1"/>
    </source>
</evidence>
<dbReference type="AlphaFoldDB" id="A0A8H7ZYY9"/>
<sequence length="97" mass="11263">MRAYVRQVPVILAAGIRVLIYAGDADFIWTLELEWPGQDEFNAAEDKAWPDEKRSLGELRTHSNFSYLRVYRAGHMVPMDQPEAALTMINRWIKNKL</sequence>
<evidence type="ECO:0000313" key="5">
    <source>
        <dbReference type="Proteomes" id="UP000673691"/>
    </source>
</evidence>
<dbReference type="SUPFAM" id="SSF53474">
    <property type="entry name" value="alpha/beta-Hydrolases"/>
    <property type="match status" value="1"/>
</dbReference>
<keyword evidence="2 4" id="KW-0378">Hydrolase</keyword>
<evidence type="ECO:0000256" key="1">
    <source>
        <dbReference type="ARBA" id="ARBA00009431"/>
    </source>
</evidence>
<comment type="similarity">
    <text evidence="1">Belongs to the peptidase S10 family.</text>
</comment>
<evidence type="ECO:0000256" key="3">
    <source>
        <dbReference type="ARBA" id="ARBA00023180"/>
    </source>
</evidence>
<dbReference type="Pfam" id="PF00450">
    <property type="entry name" value="Peptidase_S10"/>
    <property type="match status" value="1"/>
</dbReference>
<name>A0A8H7ZYY9_9FUNG</name>
<keyword evidence="3" id="KW-0325">Glycoprotein</keyword>
<keyword evidence="2 4" id="KW-0121">Carboxypeptidase</keyword>
<dbReference type="Gene3D" id="3.40.50.1820">
    <property type="entry name" value="alpha/beta hydrolase"/>
    <property type="match status" value="1"/>
</dbReference>
<dbReference type="Proteomes" id="UP000673691">
    <property type="component" value="Unassembled WGS sequence"/>
</dbReference>
<keyword evidence="2 4" id="KW-0645">Protease</keyword>
<organism evidence="4 5">
    <name type="scientific">Olpidium bornovanus</name>
    <dbReference type="NCBI Taxonomy" id="278681"/>
    <lineage>
        <taxon>Eukaryota</taxon>
        <taxon>Fungi</taxon>
        <taxon>Fungi incertae sedis</taxon>
        <taxon>Olpidiomycota</taxon>
        <taxon>Olpidiomycotina</taxon>
        <taxon>Olpidiomycetes</taxon>
        <taxon>Olpidiales</taxon>
        <taxon>Olpidiaceae</taxon>
        <taxon>Olpidium</taxon>
    </lineage>
</organism>
<dbReference type="GO" id="GO:0006508">
    <property type="term" value="P:proteolysis"/>
    <property type="evidence" value="ECO:0007669"/>
    <property type="project" value="InterPro"/>
</dbReference>
<evidence type="ECO:0000256" key="2">
    <source>
        <dbReference type="ARBA" id="ARBA00022645"/>
    </source>
</evidence>
<reference evidence="4 5" key="1">
    <citation type="journal article" name="Sci. Rep.">
        <title>Genome-scale phylogenetic analyses confirm Olpidium as the closest living zoosporic fungus to the non-flagellated, terrestrial fungi.</title>
        <authorList>
            <person name="Chang Y."/>
            <person name="Rochon D."/>
            <person name="Sekimoto S."/>
            <person name="Wang Y."/>
            <person name="Chovatia M."/>
            <person name="Sandor L."/>
            <person name="Salamov A."/>
            <person name="Grigoriev I.V."/>
            <person name="Stajich J.E."/>
            <person name="Spatafora J.W."/>
        </authorList>
    </citation>
    <scope>NUCLEOTIDE SEQUENCE [LARGE SCALE GENOMIC DNA]</scope>
    <source>
        <strain evidence="4">S191</strain>
    </source>
</reference>
<dbReference type="GO" id="GO:0004185">
    <property type="term" value="F:serine-type carboxypeptidase activity"/>
    <property type="evidence" value="ECO:0007669"/>
    <property type="project" value="InterPro"/>
</dbReference>
<dbReference type="OrthoDB" id="443318at2759"/>
<keyword evidence="5" id="KW-1185">Reference proteome</keyword>
<dbReference type="EMBL" id="JAEFCI010002867">
    <property type="protein sequence ID" value="KAG5461952.1"/>
    <property type="molecule type" value="Genomic_DNA"/>
</dbReference>
<dbReference type="InterPro" id="IPR029058">
    <property type="entry name" value="AB_hydrolase_fold"/>
</dbReference>
<protein>
    <submittedName>
        <fullName evidence="4">Serine carboxypeptidase</fullName>
    </submittedName>
</protein>
<gene>
    <name evidence="4" type="ORF">BJ554DRAFT_5780</name>
</gene>
<proteinExistence type="inferred from homology"/>
<dbReference type="InterPro" id="IPR001563">
    <property type="entry name" value="Peptidase_S10"/>
</dbReference>
<comment type="caution">
    <text evidence="4">The sequence shown here is derived from an EMBL/GenBank/DDBJ whole genome shotgun (WGS) entry which is preliminary data.</text>
</comment>
<accession>A0A8H7ZYY9</accession>